<dbReference type="GO" id="GO:0003924">
    <property type="term" value="F:GTPase activity"/>
    <property type="evidence" value="ECO:0007669"/>
    <property type="project" value="InterPro"/>
</dbReference>
<dbReference type="Pfam" id="PF03144">
    <property type="entry name" value="GTP_EFTU_D2"/>
    <property type="match status" value="1"/>
</dbReference>
<dbReference type="GO" id="GO:0003723">
    <property type="term" value="F:RNA binding"/>
    <property type="evidence" value="ECO:0007669"/>
    <property type="project" value="InterPro"/>
</dbReference>
<evidence type="ECO:0000259" key="8">
    <source>
        <dbReference type="PROSITE" id="PS51722"/>
    </source>
</evidence>
<dbReference type="GO" id="GO:0005525">
    <property type="term" value="F:GTP binding"/>
    <property type="evidence" value="ECO:0007669"/>
    <property type="project" value="UniProtKB-KW"/>
</dbReference>
<dbReference type="EMBL" id="UFYA01000001">
    <property type="protein sequence ID" value="STD13427.1"/>
    <property type="molecule type" value="Genomic_DNA"/>
</dbReference>
<dbReference type="GO" id="GO:0005737">
    <property type="term" value="C:cytoplasm"/>
    <property type="evidence" value="ECO:0007669"/>
    <property type="project" value="UniProtKB-SubCell"/>
</dbReference>
<evidence type="ECO:0000313" key="9">
    <source>
        <dbReference type="EMBL" id="STD13427.1"/>
    </source>
</evidence>
<dbReference type="InterPro" id="IPR000795">
    <property type="entry name" value="T_Tr_GTP-bd_dom"/>
</dbReference>
<comment type="caution">
    <text evidence="9">The sequence shown here is derived from an EMBL/GenBank/DDBJ whole genome shotgun (WGS) entry which is preliminary data.</text>
</comment>
<evidence type="ECO:0000256" key="5">
    <source>
        <dbReference type="ARBA" id="ARBA00023134"/>
    </source>
</evidence>
<accession>A0AA46H157</accession>
<dbReference type="GO" id="GO:0003746">
    <property type="term" value="F:translation elongation factor activity"/>
    <property type="evidence" value="ECO:0007669"/>
    <property type="project" value="InterPro"/>
</dbReference>
<name>A0AA46H157_9MICO</name>
<dbReference type="AlphaFoldDB" id="A0AA46H157"/>
<comment type="function">
    <text evidence="6">Translation factor necessary for the incorporation of selenocysteine into proteins. It probably replaces EF-Tu for the insertion of selenocysteine directed by the UGA codon. SelB binds GTP and GDP.</text>
</comment>
<dbReference type="InterPro" id="IPR009000">
    <property type="entry name" value="Transl_B-barrel_sf"/>
</dbReference>
<dbReference type="PROSITE" id="PS51722">
    <property type="entry name" value="G_TR_2"/>
    <property type="match status" value="1"/>
</dbReference>
<dbReference type="Gene3D" id="2.40.30.10">
    <property type="entry name" value="Translation factors"/>
    <property type="match status" value="1"/>
</dbReference>
<dbReference type="InterPro" id="IPR036390">
    <property type="entry name" value="WH_DNA-bd_sf"/>
</dbReference>
<sequence>MRVIATAGHVDHGKSTLVAALTGHDPDRWAEEHRRGLTIDLGYAWTTLPTGHTISFVDVPGHQRFIGNMLAGIGPAPAVMLVIAADEGWREQTTEHLDAINALGITHGIIVITRTDLTDPTPTITDTRAHLTDTGLANAPIITCSARTGAGLNHLCTALAALCDSLPTPTTDSRIRLWIDRVFTIRGAGTIATGTLESGTITVGDTLTAHAPTSHHTHATTTIRGIQTLETDRHTVPAIARIALNLRGLNTTDLHRGDLLLTPHTWHPTTTTDIRLTPLHDIPRLPEYLMAHIGTHAAQVRIRPLSTTTARLTWPHPLPLATGDRLVLRDPGRRAIIAGATILDTDPPPLTRRGAAHARATQLDHATTTFDLTTEITRRGYLTETDARALGATDTDITTSHPHIIHTCGLLISHTQWDTWTTRLTETVHHAIDTDPLQARTPAPAAARAAGLPTPHLIPHLITNTDTLELTNGYLHIPGRGPNLGPAEPGLTHIEQHLAAHPFAAPERDELTASHLGPKQIAAAVRLGRLIDLGDNIVLTPRAPALAMRELATLPQPFTTSQARQKLGTTRRVIIPLLEELDRRGWTRRIDAGHREIVRGGTR</sequence>
<dbReference type="Gene3D" id="3.40.50.300">
    <property type="entry name" value="P-loop containing nucleotide triphosphate hydrolases"/>
    <property type="match status" value="1"/>
</dbReference>
<dbReference type="Gene3D" id="1.10.10.10">
    <property type="entry name" value="Winged helix-like DNA-binding domain superfamily/Winged helix DNA-binding domain"/>
    <property type="match status" value="1"/>
</dbReference>
<dbReference type="SUPFAM" id="SSF46785">
    <property type="entry name" value="Winged helix' DNA-binding domain"/>
    <property type="match status" value="1"/>
</dbReference>
<reference evidence="9 10" key="1">
    <citation type="submission" date="2018-06" db="EMBL/GenBank/DDBJ databases">
        <authorList>
            <consortium name="Pathogen Informatics"/>
            <person name="Doyle S."/>
        </authorList>
    </citation>
    <scope>NUCLEOTIDE SEQUENCE [LARGE SCALE GENOMIC DNA]</scope>
    <source>
        <strain evidence="9 10">NCTC7915</strain>
    </source>
</reference>
<dbReference type="SUPFAM" id="SSF52540">
    <property type="entry name" value="P-loop containing nucleoside triphosphate hydrolases"/>
    <property type="match status" value="1"/>
</dbReference>
<dbReference type="PANTHER" id="PTHR43721">
    <property type="entry name" value="ELONGATION FACTOR TU-RELATED"/>
    <property type="match status" value="1"/>
</dbReference>
<keyword evidence="5" id="KW-0342">GTP-binding</keyword>
<comment type="subcellular location">
    <subcellularLocation>
        <location evidence="1">Cytoplasm</location>
    </subcellularLocation>
</comment>
<evidence type="ECO:0000256" key="2">
    <source>
        <dbReference type="ARBA" id="ARBA00015953"/>
    </source>
</evidence>
<dbReference type="RefSeq" id="WP_115031551.1">
    <property type="nucleotide sequence ID" value="NZ_UFYA01000001.1"/>
</dbReference>
<organism evidence="9 10">
    <name type="scientific">Dermatophilus congolensis</name>
    <dbReference type="NCBI Taxonomy" id="1863"/>
    <lineage>
        <taxon>Bacteria</taxon>
        <taxon>Bacillati</taxon>
        <taxon>Actinomycetota</taxon>
        <taxon>Actinomycetes</taxon>
        <taxon>Micrococcales</taxon>
        <taxon>Dermatophilaceae</taxon>
        <taxon>Dermatophilus</taxon>
    </lineage>
</organism>
<protein>
    <recommendedName>
        <fullName evidence="2">Selenocysteine-specific elongation factor</fullName>
    </recommendedName>
    <alternativeName>
        <fullName evidence="7">SelB translation factor</fullName>
    </alternativeName>
</protein>
<evidence type="ECO:0000256" key="7">
    <source>
        <dbReference type="ARBA" id="ARBA00031615"/>
    </source>
</evidence>
<proteinExistence type="predicted"/>
<dbReference type="Pfam" id="PF00009">
    <property type="entry name" value="GTP_EFTU"/>
    <property type="match status" value="1"/>
</dbReference>
<dbReference type="Proteomes" id="UP000254118">
    <property type="component" value="Unassembled WGS sequence"/>
</dbReference>
<evidence type="ECO:0000256" key="3">
    <source>
        <dbReference type="ARBA" id="ARBA00022490"/>
    </source>
</evidence>
<dbReference type="Pfam" id="PF09107">
    <property type="entry name" value="WHD_3rd_SelB"/>
    <property type="match status" value="1"/>
</dbReference>
<dbReference type="InterPro" id="IPR050055">
    <property type="entry name" value="EF-Tu_GTPase"/>
</dbReference>
<dbReference type="InterPro" id="IPR004161">
    <property type="entry name" value="EFTu-like_2"/>
</dbReference>
<dbReference type="InterPro" id="IPR015191">
    <property type="entry name" value="SelB_WHD4"/>
</dbReference>
<dbReference type="InterPro" id="IPR027417">
    <property type="entry name" value="P-loop_NTPase"/>
</dbReference>
<dbReference type="SUPFAM" id="SSF50447">
    <property type="entry name" value="Translation proteins"/>
    <property type="match status" value="1"/>
</dbReference>
<gene>
    <name evidence="9" type="primary">selB</name>
    <name evidence="9" type="ORF">NCTC7915_01913</name>
</gene>
<dbReference type="InterPro" id="IPR004535">
    <property type="entry name" value="Transl_elong_SelB"/>
</dbReference>
<feature type="domain" description="Tr-type G" evidence="8">
    <location>
        <begin position="1"/>
        <end position="170"/>
    </location>
</feature>
<dbReference type="NCBIfam" id="TIGR00475">
    <property type="entry name" value="selB"/>
    <property type="match status" value="1"/>
</dbReference>
<evidence type="ECO:0000256" key="4">
    <source>
        <dbReference type="ARBA" id="ARBA00022917"/>
    </source>
</evidence>
<dbReference type="GO" id="GO:0001514">
    <property type="term" value="P:selenocysteine incorporation"/>
    <property type="evidence" value="ECO:0007669"/>
    <property type="project" value="InterPro"/>
</dbReference>
<evidence type="ECO:0000256" key="1">
    <source>
        <dbReference type="ARBA" id="ARBA00004496"/>
    </source>
</evidence>
<dbReference type="PANTHER" id="PTHR43721:SF22">
    <property type="entry name" value="ELONGATION FACTOR TU, MITOCHONDRIAL"/>
    <property type="match status" value="1"/>
</dbReference>
<evidence type="ECO:0000256" key="6">
    <source>
        <dbReference type="ARBA" id="ARBA00025526"/>
    </source>
</evidence>
<dbReference type="InterPro" id="IPR057335">
    <property type="entry name" value="Beta-barrel_SelB"/>
</dbReference>
<keyword evidence="5" id="KW-0547">Nucleotide-binding</keyword>
<dbReference type="InterPro" id="IPR036388">
    <property type="entry name" value="WH-like_DNA-bd_sf"/>
</dbReference>
<keyword evidence="3" id="KW-0963">Cytoplasm</keyword>
<keyword evidence="4" id="KW-0648">Protein biosynthesis</keyword>
<evidence type="ECO:0000313" key="10">
    <source>
        <dbReference type="Proteomes" id="UP000254118"/>
    </source>
</evidence>
<dbReference type="Pfam" id="PF25461">
    <property type="entry name" value="Beta-barrel_SelB"/>
    <property type="match status" value="1"/>
</dbReference>